<dbReference type="SUPFAM" id="SSF51338">
    <property type="entry name" value="Composite domain of metallo-dependent hydrolases"/>
    <property type="match status" value="1"/>
</dbReference>
<feature type="binding site" evidence="4">
    <location>
        <position position="66"/>
    </location>
    <ligand>
        <name>Zn(2+)</name>
        <dbReference type="ChEBI" id="CHEBI:29105"/>
    </ligand>
</feature>
<dbReference type="InterPro" id="IPR023512">
    <property type="entry name" value="Deaminase_MtaD/DadD"/>
</dbReference>
<evidence type="ECO:0000256" key="1">
    <source>
        <dbReference type="ARBA" id="ARBA00022723"/>
    </source>
</evidence>
<organism evidence="6 7">
    <name type="scientific">Thermodesulfobacterium commune DSM 2178</name>
    <dbReference type="NCBI Taxonomy" id="289377"/>
    <lineage>
        <taxon>Bacteria</taxon>
        <taxon>Pseudomonadati</taxon>
        <taxon>Thermodesulfobacteriota</taxon>
        <taxon>Thermodesulfobacteria</taxon>
        <taxon>Thermodesulfobacteriales</taxon>
        <taxon>Thermodesulfobacteriaceae</taxon>
        <taxon>Thermodesulfobacterium</taxon>
    </lineage>
</organism>
<feature type="binding site" evidence="4">
    <location>
        <position position="214"/>
    </location>
    <ligand>
        <name>Zn(2+)</name>
        <dbReference type="ChEBI" id="CHEBI:29105"/>
    </ligand>
</feature>
<feature type="binding site" evidence="4">
    <location>
        <position position="95"/>
    </location>
    <ligand>
        <name>substrate</name>
    </ligand>
</feature>
<dbReference type="PANTHER" id="PTHR43794">
    <property type="entry name" value="AMINOHYDROLASE SSNA-RELATED"/>
    <property type="match status" value="1"/>
</dbReference>
<dbReference type="EMBL" id="CP008796">
    <property type="protein sequence ID" value="AIH03611.1"/>
    <property type="molecule type" value="Genomic_DNA"/>
</dbReference>
<feature type="binding site" evidence="4">
    <location>
        <position position="217"/>
    </location>
    <ligand>
        <name>substrate</name>
    </ligand>
</feature>
<evidence type="ECO:0000256" key="2">
    <source>
        <dbReference type="ARBA" id="ARBA00022801"/>
    </source>
</evidence>
<dbReference type="AlphaFoldDB" id="A0A075WRZ9"/>
<proteinExistence type="inferred from homology"/>
<comment type="function">
    <text evidence="4">Catalyzes the deamination of 5-methylthioadenosine and S-adenosyl-L-homocysteine into 5-methylthioinosine and S-inosyl-L-homocysteine, respectively. Is also able to deaminate adenosine.</text>
</comment>
<dbReference type="eggNOG" id="COG0402">
    <property type="taxonomic scope" value="Bacteria"/>
</dbReference>
<keyword evidence="7" id="KW-1185">Reference proteome</keyword>
<evidence type="ECO:0000259" key="5">
    <source>
        <dbReference type="Pfam" id="PF01979"/>
    </source>
</evidence>
<evidence type="ECO:0000313" key="6">
    <source>
        <dbReference type="EMBL" id="AIH03611.1"/>
    </source>
</evidence>
<dbReference type="InterPro" id="IPR006680">
    <property type="entry name" value="Amidohydro-rel"/>
</dbReference>
<comment type="cofactor">
    <cofactor evidence="4">
        <name>Zn(2+)</name>
        <dbReference type="ChEBI" id="CHEBI:29105"/>
    </cofactor>
    <text evidence="4">Binds 1 zinc ion per subunit.</text>
</comment>
<dbReference type="PANTHER" id="PTHR43794:SF11">
    <property type="entry name" value="AMIDOHYDROLASE-RELATED DOMAIN-CONTAINING PROTEIN"/>
    <property type="match status" value="1"/>
</dbReference>
<keyword evidence="1 4" id="KW-0479">Metal-binding</keyword>
<comment type="similarity">
    <text evidence="4">Belongs to the metallo-dependent hydrolases superfamily. MTA/SAH deaminase family.</text>
</comment>
<dbReference type="Pfam" id="PF01979">
    <property type="entry name" value="Amidohydro_1"/>
    <property type="match status" value="1"/>
</dbReference>
<dbReference type="KEGG" id="tcm:HL41_01540"/>
<sequence length="435" mass="48320">MDEKLILAKWVVPSAYEPPIKEGGVFIKKGVILDIGTKEQLINKYPNVEREVFENGILMPGLVNAHTHIPMSILRGLAEDLSLMTWLTQYIFPVEAKLKKEWVYWGSLLSLIEMIKSGITLFCDMYLFEEEVIKATEESGIKGLLGEGLFDFPSPSYGPLVKGLELTESLLRNFQNHPLIKIAVCPHTLYTCSPDTIKSCLKISERYGAKLHIHLSENQEEIKLIRERYGKNPIELLAEIGGVNENLIAVHGVKITPKEIELMSKAKSSFIHCPESNLKLGSGVAPIPEIIKAGINLALGTDGPASNNDLDMFSEMRTACLIQKGIKEDPTVITAKEVFYAATEGGSKALGFLDTGKLSLGYKADLAVIDLNNHSLQPDYNPLALIVYTAKAGCVSHLMVNGKWIMKNYQVLTVDEEKIREKIEKIKKEVLKIIS</sequence>
<dbReference type="InterPro" id="IPR011059">
    <property type="entry name" value="Metal-dep_hydrolase_composite"/>
</dbReference>
<dbReference type="GO" id="GO:0090614">
    <property type="term" value="F:5'-methylthioadenosine deaminase activity"/>
    <property type="evidence" value="ECO:0007669"/>
    <property type="project" value="UniProtKB-UniRule"/>
</dbReference>
<dbReference type="SUPFAM" id="SSF51556">
    <property type="entry name" value="Metallo-dependent hydrolases"/>
    <property type="match status" value="1"/>
</dbReference>
<dbReference type="PaxDb" id="289377-HL41_01540"/>
<gene>
    <name evidence="4" type="primary">mtaD</name>
    <name evidence="6" type="ORF">HL41_01540</name>
</gene>
<reference evidence="6 7" key="1">
    <citation type="journal article" date="2015" name="Genome Announc.">
        <title>Genome Sequence of a Sulfate-Reducing Thermophilic Bacterium, Thermodesulfobacterium commune DSM 2178T (Phylum Thermodesulfobacteria).</title>
        <authorList>
            <person name="Bhatnagar S."/>
            <person name="Badger J.H."/>
            <person name="Madupu R."/>
            <person name="Khouri H.M."/>
            <person name="O'Connor E.M."/>
            <person name="Robb F.T."/>
            <person name="Ward N.L."/>
            <person name="Eisen J.A."/>
        </authorList>
    </citation>
    <scope>NUCLEOTIDE SEQUENCE [LARGE SCALE GENOMIC DNA]</scope>
    <source>
        <strain evidence="6 7">DSM 2178</strain>
    </source>
</reference>
<dbReference type="RefSeq" id="WP_038060081.1">
    <property type="nucleotide sequence ID" value="NZ_CP008796.1"/>
</dbReference>
<keyword evidence="3 4" id="KW-0862">Zinc</keyword>
<accession>A0A075WRZ9</accession>
<comment type="catalytic activity">
    <reaction evidence="4">
        <text>S-methyl-5'-thioadenosine + H2O + H(+) = S-methyl-5'-thioinosine + NH4(+)</text>
        <dbReference type="Rhea" id="RHEA:25025"/>
        <dbReference type="ChEBI" id="CHEBI:15377"/>
        <dbReference type="ChEBI" id="CHEBI:15378"/>
        <dbReference type="ChEBI" id="CHEBI:17509"/>
        <dbReference type="ChEBI" id="CHEBI:28938"/>
        <dbReference type="ChEBI" id="CHEBI:48595"/>
        <dbReference type="EC" id="3.5.4.31"/>
    </reaction>
</comment>
<dbReference type="Proteomes" id="UP000028481">
    <property type="component" value="Chromosome"/>
</dbReference>
<feature type="binding site" evidence="4">
    <location>
        <position position="302"/>
    </location>
    <ligand>
        <name>Zn(2+)</name>
        <dbReference type="ChEBI" id="CHEBI:29105"/>
    </ligand>
</feature>
<dbReference type="FunFam" id="3.20.20.140:FF:000014">
    <property type="entry name" value="5-methylthioadenosine/S-adenosylhomocysteine deaminase"/>
    <property type="match status" value="1"/>
</dbReference>
<feature type="domain" description="Amidohydrolase-related" evidence="5">
    <location>
        <begin position="57"/>
        <end position="405"/>
    </location>
</feature>
<dbReference type="GO" id="GO:0050270">
    <property type="term" value="F:S-adenosylhomocysteine deaminase activity"/>
    <property type="evidence" value="ECO:0007669"/>
    <property type="project" value="UniProtKB-UniRule"/>
</dbReference>
<dbReference type="EC" id="3.5.4.28" evidence="4"/>
<dbReference type="HAMAP" id="MF_01281">
    <property type="entry name" value="MTA_SAH_deamin"/>
    <property type="match status" value="1"/>
</dbReference>
<feature type="binding site" evidence="4">
    <location>
        <position position="68"/>
    </location>
    <ligand>
        <name>Zn(2+)</name>
        <dbReference type="ChEBI" id="CHEBI:29105"/>
    </ligand>
</feature>
<dbReference type="InterPro" id="IPR032466">
    <property type="entry name" value="Metal_Hydrolase"/>
</dbReference>
<evidence type="ECO:0000256" key="4">
    <source>
        <dbReference type="HAMAP-Rule" id="MF_01281"/>
    </source>
</evidence>
<dbReference type="InterPro" id="IPR050287">
    <property type="entry name" value="MTA/SAH_deaminase"/>
</dbReference>
<comment type="catalytic activity">
    <reaction evidence="4">
        <text>S-adenosyl-L-homocysteine + H2O + H(+) = S-inosyl-L-homocysteine + NH4(+)</text>
        <dbReference type="Rhea" id="RHEA:20716"/>
        <dbReference type="ChEBI" id="CHEBI:15377"/>
        <dbReference type="ChEBI" id="CHEBI:15378"/>
        <dbReference type="ChEBI" id="CHEBI:28938"/>
        <dbReference type="ChEBI" id="CHEBI:57856"/>
        <dbReference type="ChEBI" id="CHEBI:57985"/>
        <dbReference type="EC" id="3.5.4.28"/>
    </reaction>
</comment>
<dbReference type="Gene3D" id="2.30.40.10">
    <property type="entry name" value="Urease, subunit C, domain 1"/>
    <property type="match status" value="1"/>
</dbReference>
<dbReference type="EC" id="3.5.4.31" evidence="4"/>
<protein>
    <recommendedName>
        <fullName evidence="4">5-methylthioadenosine/S-adenosylhomocysteine deaminase</fullName>
        <shortName evidence="4">MTA/SAH deaminase</shortName>
        <ecNumber evidence="4">3.5.4.28</ecNumber>
        <ecNumber evidence="4">3.5.4.31</ecNumber>
    </recommendedName>
</protein>
<feature type="binding site" evidence="4">
    <location>
        <position position="302"/>
    </location>
    <ligand>
        <name>substrate</name>
    </ligand>
</feature>
<evidence type="ECO:0000256" key="3">
    <source>
        <dbReference type="ARBA" id="ARBA00022833"/>
    </source>
</evidence>
<dbReference type="GO" id="GO:0046872">
    <property type="term" value="F:metal ion binding"/>
    <property type="evidence" value="ECO:0007669"/>
    <property type="project" value="UniProtKB-KW"/>
</dbReference>
<keyword evidence="2 4" id="KW-0378">Hydrolase</keyword>
<dbReference type="HOGENOM" id="CLU_012358_2_1_0"/>
<dbReference type="STRING" id="289377.HL41_01540"/>
<dbReference type="Gene3D" id="3.20.20.140">
    <property type="entry name" value="Metal-dependent hydrolases"/>
    <property type="match status" value="1"/>
</dbReference>
<feature type="binding site" evidence="4">
    <location>
        <position position="187"/>
    </location>
    <ligand>
        <name>substrate</name>
    </ligand>
</feature>
<comment type="caution">
    <text evidence="4">Lacks conserved residue(s) required for the propagation of feature annotation.</text>
</comment>
<dbReference type="CDD" id="cd01298">
    <property type="entry name" value="ATZ_TRZ_like"/>
    <property type="match status" value="1"/>
</dbReference>
<dbReference type="OrthoDB" id="3189065at2"/>
<name>A0A075WRZ9_9BACT</name>
<evidence type="ECO:0000313" key="7">
    <source>
        <dbReference type="Proteomes" id="UP000028481"/>
    </source>
</evidence>